<dbReference type="SUPFAM" id="SSF48371">
    <property type="entry name" value="ARM repeat"/>
    <property type="match status" value="1"/>
</dbReference>
<reference evidence="1 2" key="2">
    <citation type="submission" date="2018-10" db="EMBL/GenBank/DDBJ databases">
        <authorList>
            <consortium name="Pathogen Informatics"/>
        </authorList>
    </citation>
    <scope>NUCLEOTIDE SEQUENCE [LARGE SCALE GENOMIC DNA]</scope>
</reference>
<dbReference type="Proteomes" id="UP000274131">
    <property type="component" value="Unassembled WGS sequence"/>
</dbReference>
<reference evidence="3" key="1">
    <citation type="submission" date="2016-04" db="UniProtKB">
        <authorList>
            <consortium name="WormBaseParasite"/>
        </authorList>
    </citation>
    <scope>IDENTIFICATION</scope>
</reference>
<protein>
    <submittedName>
        <fullName evidence="3">DUF2428 domain-containing protein</fullName>
    </submittedName>
</protein>
<evidence type="ECO:0000313" key="1">
    <source>
        <dbReference type="EMBL" id="VDD92466.1"/>
    </source>
</evidence>
<sequence length="978" mass="112061">MFFTFKEDFCKKLECFGEGDRERLLKITLDNELPIKHRTLSARLFIKLAGPISFGECEDEALLCGSILECRPEMLNEMLQMLTKFKDQLTVPVLEAAMSRLRRYVKKESAVDISRKVALCALKVIFRGLTIHLSASSLGNLKAVLELQRCYGITAYEFCSAENILCEVLRRSSKKQFIASVTSDCVLSWATSGLRYGIQKFCLFLADVLSSDNSICRASAGSYWLARLEAFLNLRPIFEAVVTILENRLVECSKKLVVKEGFHQLTCIDFEWDWREEEEFWTLSDRLLYAWISAEEVLLKFRTADLKVNEILYLDMCLGACQPVIRLRAFRLAGKLTKTLSIREKQLPFINLESFTIENMGTDNPALRKMVVEYAWNNMCGFSSDFVWNLLLRIQHGWNSQTVHSSLKMLLKLKSFENISRDSYLDQVVRLVTCSDSELRCAALPLLPAVLDDWSITYFKNELEFAFYNMEGDFSKIDDFVKLLLHYGCEDWLLLKAHSNSFSKPGFTRFIYALVEMRGELFTAQDFTNFLTACWELVDRTLLSCGSNYAGECPSLSDLRTILSTKETPGVVGTDATTRSAFDAFYWNLRCAAELTTFLCKKCKVSFPDVARTYETLWNILLRTYHKGVVDNVANCFEELTTYCLNQETLNELPKDFYEKENIRASRKVGADLILLSQKDSFYFVLMSPCFRGRNVERCFRCSYLKNDETNGDLSQQYPQIFNALIDAYGTSTSWSVRSAVLHCFAVLVNSISTAREGFKTPLYILINFHKQLWDDLLRRLSASNACTKDTLLLLSLLETFDLVDTSFYTAEDLRGVRDIRLVGKCLIQLTPNHRQLEAILEPLLRKVMPANLRFAVNYIRTGIARKSGMVFSLLDRSLESNRISNALREIYDAEKIVTAFESVVSSQEQIRNEFQHVFCGAENAALSSKEIMRLRAAFIFRIIAKTIKKGFPELKTRYTCDLELIEKQMPDLDTQGS</sequence>
<dbReference type="EMBL" id="UXUI01008825">
    <property type="protein sequence ID" value="VDD92466.1"/>
    <property type="molecule type" value="Genomic_DNA"/>
</dbReference>
<dbReference type="InterPro" id="IPR016024">
    <property type="entry name" value="ARM-type_fold"/>
</dbReference>
<keyword evidence="2" id="KW-1185">Reference proteome</keyword>
<dbReference type="AlphaFoldDB" id="A0A158QB05"/>
<dbReference type="WBParaSite" id="EVEC_0000773301-mRNA-1">
    <property type="protein sequence ID" value="EVEC_0000773301-mRNA-1"/>
    <property type="gene ID" value="EVEC_0000773301"/>
</dbReference>
<organism evidence="3">
    <name type="scientific">Enterobius vermicularis</name>
    <name type="common">Human pinworm</name>
    <dbReference type="NCBI Taxonomy" id="51028"/>
    <lineage>
        <taxon>Eukaryota</taxon>
        <taxon>Metazoa</taxon>
        <taxon>Ecdysozoa</taxon>
        <taxon>Nematoda</taxon>
        <taxon>Chromadorea</taxon>
        <taxon>Rhabditida</taxon>
        <taxon>Spirurina</taxon>
        <taxon>Oxyuridomorpha</taxon>
        <taxon>Oxyuroidea</taxon>
        <taxon>Oxyuridae</taxon>
        <taxon>Enterobius</taxon>
    </lineage>
</organism>
<dbReference type="STRING" id="51028.A0A158QB05"/>
<evidence type="ECO:0000313" key="3">
    <source>
        <dbReference type="WBParaSite" id="EVEC_0000773301-mRNA-1"/>
    </source>
</evidence>
<dbReference type="OrthoDB" id="6614653at2759"/>
<proteinExistence type="predicted"/>
<evidence type="ECO:0000313" key="2">
    <source>
        <dbReference type="Proteomes" id="UP000274131"/>
    </source>
</evidence>
<name>A0A158QB05_ENTVE</name>
<accession>A0A158QB05</accession>
<gene>
    <name evidence="1" type="ORF">EVEC_LOCUS7217</name>
</gene>